<dbReference type="InterPro" id="IPR009050">
    <property type="entry name" value="Globin-like_sf"/>
</dbReference>
<dbReference type="EMBL" id="JAOCQF010000001">
    <property type="protein sequence ID" value="MCT8328174.1"/>
    <property type="molecule type" value="Genomic_DNA"/>
</dbReference>
<evidence type="ECO:0000256" key="4">
    <source>
        <dbReference type="ARBA" id="ARBA00023004"/>
    </source>
</evidence>
<reference evidence="6" key="1">
    <citation type="submission" date="2023-07" db="EMBL/GenBank/DDBJ databases">
        <title>Defluviimonas sediminis sp. nov., isolated from mangrove sediment.</title>
        <authorList>
            <person name="Liu L."/>
            <person name="Li J."/>
            <person name="Huang Y."/>
            <person name="Pan J."/>
            <person name="Li M."/>
        </authorList>
    </citation>
    <scope>NUCLEOTIDE SEQUENCE [LARGE SCALE GENOMIC DNA]</scope>
    <source>
        <strain evidence="6">FT324</strain>
    </source>
</reference>
<protein>
    <submittedName>
        <fullName evidence="5">Group 1 truncated hemoglobin</fullName>
    </submittedName>
</protein>
<evidence type="ECO:0000313" key="6">
    <source>
        <dbReference type="Proteomes" id="UP001205601"/>
    </source>
</evidence>
<keyword evidence="2" id="KW-0349">Heme</keyword>
<dbReference type="InterPro" id="IPR012292">
    <property type="entry name" value="Globin/Proto"/>
</dbReference>
<comment type="caution">
    <text evidence="5">The sequence shown here is derived from an EMBL/GenBank/DDBJ whole genome shotgun (WGS) entry which is preliminary data.</text>
</comment>
<proteinExistence type="predicted"/>
<name>A0ABT2NKV8_9RHOB</name>
<keyword evidence="6" id="KW-1185">Reference proteome</keyword>
<dbReference type="RefSeq" id="WP_261493617.1">
    <property type="nucleotide sequence ID" value="NZ_JAOCQF010000001.1"/>
</dbReference>
<keyword evidence="3" id="KW-0479">Metal-binding</keyword>
<dbReference type="Gene3D" id="1.10.490.10">
    <property type="entry name" value="Globins"/>
    <property type="match status" value="1"/>
</dbReference>
<gene>
    <name evidence="5" type="ORF">N5I32_01450</name>
</gene>
<accession>A0ABT2NKV8</accession>
<organism evidence="5 6">
    <name type="scientific">Albidovulum sediminis</name>
    <dbReference type="NCBI Taxonomy" id="3066345"/>
    <lineage>
        <taxon>Bacteria</taxon>
        <taxon>Pseudomonadati</taxon>
        <taxon>Pseudomonadota</taxon>
        <taxon>Alphaproteobacteria</taxon>
        <taxon>Rhodobacterales</taxon>
        <taxon>Paracoccaceae</taxon>
        <taxon>Albidovulum</taxon>
    </lineage>
</organism>
<keyword evidence="4" id="KW-0408">Iron</keyword>
<sequence>MQKTLFEKYGGFSFVSKIVLDLYDRLLDDDDIGPFFDDIEMARIVDHQTKFISSLMGGPASYTDDQIEKMHARLSVTHAHFDRLQDILRETLADHGIEQADVDAIAASFEGRRGRVVG</sequence>
<evidence type="ECO:0000256" key="3">
    <source>
        <dbReference type="ARBA" id="ARBA00022723"/>
    </source>
</evidence>
<dbReference type="CDD" id="cd00454">
    <property type="entry name" value="TrHb1_N"/>
    <property type="match status" value="1"/>
</dbReference>
<dbReference type="Proteomes" id="UP001205601">
    <property type="component" value="Unassembled WGS sequence"/>
</dbReference>
<dbReference type="SUPFAM" id="SSF46458">
    <property type="entry name" value="Globin-like"/>
    <property type="match status" value="1"/>
</dbReference>
<evidence type="ECO:0000256" key="1">
    <source>
        <dbReference type="ARBA" id="ARBA00022448"/>
    </source>
</evidence>
<keyword evidence="1" id="KW-0813">Transport</keyword>
<dbReference type="Pfam" id="PF01152">
    <property type="entry name" value="Bac_globin"/>
    <property type="match status" value="1"/>
</dbReference>
<dbReference type="InterPro" id="IPR001486">
    <property type="entry name" value="Hemoglobin_trunc"/>
</dbReference>
<evidence type="ECO:0000313" key="5">
    <source>
        <dbReference type="EMBL" id="MCT8328174.1"/>
    </source>
</evidence>
<evidence type="ECO:0000256" key="2">
    <source>
        <dbReference type="ARBA" id="ARBA00022617"/>
    </source>
</evidence>